<dbReference type="InterPro" id="IPR025269">
    <property type="entry name" value="SAM-like_dom"/>
</dbReference>
<dbReference type="Pfam" id="PF00589">
    <property type="entry name" value="Phage_integrase"/>
    <property type="match status" value="1"/>
</dbReference>
<evidence type="ECO:0000256" key="5">
    <source>
        <dbReference type="PROSITE-ProRule" id="PRU01248"/>
    </source>
</evidence>
<reference evidence="9" key="1">
    <citation type="journal article" date="2017" name="Proc. Natl. Acad. Sci. U.S.A.">
        <title>Simulation of Deepwater Horizon oil plume reveals substrate specialization within a complex community of hydrocarbon-degraders.</title>
        <authorList>
            <person name="Hu P."/>
            <person name="Dubinsky E.A."/>
            <person name="Probst A.J."/>
            <person name="Wang J."/>
            <person name="Sieber C.M.K."/>
            <person name="Tom L.M."/>
            <person name="Gardinali P."/>
            <person name="Banfield J.F."/>
            <person name="Atlas R.M."/>
            <person name="Andersen G.L."/>
        </authorList>
    </citation>
    <scope>NUCLEOTIDE SEQUENCE [LARGE SCALE GENOMIC DNA]</scope>
</reference>
<accession>A0A1Z8AJZ2</accession>
<dbReference type="Gene3D" id="1.10.443.10">
    <property type="entry name" value="Intergrase catalytic core"/>
    <property type="match status" value="1"/>
</dbReference>
<dbReference type="Proteomes" id="UP000196102">
    <property type="component" value="Unassembled WGS sequence"/>
</dbReference>
<keyword evidence="2" id="KW-0229">DNA integration</keyword>
<evidence type="ECO:0000256" key="1">
    <source>
        <dbReference type="ARBA" id="ARBA00008857"/>
    </source>
</evidence>
<evidence type="ECO:0000256" key="3">
    <source>
        <dbReference type="ARBA" id="ARBA00023125"/>
    </source>
</evidence>
<feature type="domain" description="Core-binding (CB)" evidence="7">
    <location>
        <begin position="120"/>
        <end position="212"/>
    </location>
</feature>
<evidence type="ECO:0008006" key="10">
    <source>
        <dbReference type="Google" id="ProtNLM"/>
    </source>
</evidence>
<dbReference type="PROSITE" id="PS51898">
    <property type="entry name" value="TYR_RECOMBINASE"/>
    <property type="match status" value="1"/>
</dbReference>
<name>A0A1Z8AJZ2_9FLAO</name>
<evidence type="ECO:0000313" key="9">
    <source>
        <dbReference type="Proteomes" id="UP000196102"/>
    </source>
</evidence>
<dbReference type="SUPFAM" id="SSF56349">
    <property type="entry name" value="DNA breaking-rejoining enzymes"/>
    <property type="match status" value="1"/>
</dbReference>
<dbReference type="PROSITE" id="PS51900">
    <property type="entry name" value="CB"/>
    <property type="match status" value="1"/>
</dbReference>
<dbReference type="InterPro" id="IPR044068">
    <property type="entry name" value="CB"/>
</dbReference>
<comment type="caution">
    <text evidence="8">The sequence shown here is derived from an EMBL/GenBank/DDBJ whole genome shotgun (WGS) entry which is preliminary data.</text>
</comment>
<evidence type="ECO:0000259" key="7">
    <source>
        <dbReference type="PROSITE" id="PS51900"/>
    </source>
</evidence>
<keyword evidence="3 5" id="KW-0238">DNA-binding</keyword>
<dbReference type="InterPro" id="IPR002104">
    <property type="entry name" value="Integrase_catalytic"/>
</dbReference>
<dbReference type="RefSeq" id="WP_303687866.1">
    <property type="nucleotide sequence ID" value="NZ_CAJXYO010000006.1"/>
</dbReference>
<evidence type="ECO:0000256" key="2">
    <source>
        <dbReference type="ARBA" id="ARBA00022908"/>
    </source>
</evidence>
<evidence type="ECO:0000313" key="8">
    <source>
        <dbReference type="EMBL" id="OUS10448.1"/>
    </source>
</evidence>
<keyword evidence="4" id="KW-0233">DNA recombination</keyword>
<feature type="domain" description="Tyr recombinase" evidence="6">
    <location>
        <begin position="234"/>
        <end position="421"/>
    </location>
</feature>
<sequence length="427" mass="49401">MKGVLNFKVRELASGKGSICVTYSFGRGTEVVLSTGKQVKSISSWNDRKQRVKNVTTEPHTHLTNQFLHQLYSDLENNLTLLANKNPKFSKENVKAVIRKTLGKPKKEDIVTATSNEITPSLRETYEWYIKYFEKNPTTTTKKPLSPTTIKTFKSTKRKLFEYFEKTREHNFEDIDMNFYEVFVEWLRTQNYSDNYIGNHIKNLKTVLNYALSRGYHNNLVFKKPEFAKPKEQVDSIYLNEEELESLYKLKLEKPQSISRDLFLIGAYTGLRVSDFNNLKKENIITINDSKFIQVVAKKTNQRLTIPCNSKVIKILDKYGGNPPPKRADQLINKDLKKIGAKAELKEVIKIKKTVGGKSKEVPYFKYDLLKTHTARKSFCTNAYKAGMQTFDIMSISGHTTEKQFYEYIRATNQEKATRLAGHAFFK</sequence>
<dbReference type="InterPro" id="IPR050090">
    <property type="entry name" value="Tyrosine_recombinase_XerCD"/>
</dbReference>
<evidence type="ECO:0000256" key="4">
    <source>
        <dbReference type="ARBA" id="ARBA00023172"/>
    </source>
</evidence>
<dbReference type="AlphaFoldDB" id="A0A1Z8AJZ2"/>
<dbReference type="InterPro" id="IPR011010">
    <property type="entry name" value="DNA_brk_join_enz"/>
</dbReference>
<comment type="similarity">
    <text evidence="1">Belongs to the 'phage' integrase family.</text>
</comment>
<dbReference type="GO" id="GO:0006310">
    <property type="term" value="P:DNA recombination"/>
    <property type="evidence" value="ECO:0007669"/>
    <property type="project" value="UniProtKB-KW"/>
</dbReference>
<protein>
    <recommendedName>
        <fullName evidence="10">Integrase</fullName>
    </recommendedName>
</protein>
<dbReference type="GO" id="GO:0015074">
    <property type="term" value="P:DNA integration"/>
    <property type="evidence" value="ECO:0007669"/>
    <property type="project" value="UniProtKB-KW"/>
</dbReference>
<dbReference type="EMBL" id="MAAX01000196">
    <property type="protein sequence ID" value="OUS10448.1"/>
    <property type="molecule type" value="Genomic_DNA"/>
</dbReference>
<organism evidence="8 9">
    <name type="scientific">Nonlabens dokdonensis</name>
    <dbReference type="NCBI Taxonomy" id="328515"/>
    <lineage>
        <taxon>Bacteria</taxon>
        <taxon>Pseudomonadati</taxon>
        <taxon>Bacteroidota</taxon>
        <taxon>Flavobacteriia</taxon>
        <taxon>Flavobacteriales</taxon>
        <taxon>Flavobacteriaceae</taxon>
        <taxon>Nonlabens</taxon>
    </lineage>
</organism>
<dbReference type="Gene3D" id="1.10.150.130">
    <property type="match status" value="1"/>
</dbReference>
<dbReference type="PANTHER" id="PTHR30349:SF64">
    <property type="entry name" value="PROPHAGE INTEGRASE INTD-RELATED"/>
    <property type="match status" value="1"/>
</dbReference>
<evidence type="ECO:0000259" key="6">
    <source>
        <dbReference type="PROSITE" id="PS51898"/>
    </source>
</evidence>
<dbReference type="InterPro" id="IPR010998">
    <property type="entry name" value="Integrase_recombinase_N"/>
</dbReference>
<dbReference type="Pfam" id="PF13102">
    <property type="entry name" value="Phage_int_SAM_5"/>
    <property type="match status" value="1"/>
</dbReference>
<dbReference type="GO" id="GO:0003677">
    <property type="term" value="F:DNA binding"/>
    <property type="evidence" value="ECO:0007669"/>
    <property type="project" value="UniProtKB-UniRule"/>
</dbReference>
<proteinExistence type="inferred from homology"/>
<gene>
    <name evidence="8" type="ORF">A9Q93_12910</name>
</gene>
<dbReference type="InterPro" id="IPR013762">
    <property type="entry name" value="Integrase-like_cat_sf"/>
</dbReference>
<dbReference type="PANTHER" id="PTHR30349">
    <property type="entry name" value="PHAGE INTEGRASE-RELATED"/>
    <property type="match status" value="1"/>
</dbReference>